<comment type="caution">
    <text evidence="2">The sequence shown here is derived from an EMBL/GenBank/DDBJ whole genome shotgun (WGS) entry which is preliminary data.</text>
</comment>
<proteinExistence type="predicted"/>
<sequence>MSASNGRRPSGLGDESAAQPEDHFSPPPPDVRAAGGETRLSIVTRVGVHGVNVPGSEASSSCCCRRRRARGRHPEDELARQQGELRPVVEPVPGVPLQGSGVVGRGRLDEARVEVGLEVKGTERRNVTMCRGGTASWTDR</sequence>
<evidence type="ECO:0000313" key="2">
    <source>
        <dbReference type="EMBL" id="TNN50114.1"/>
    </source>
</evidence>
<reference evidence="2 3" key="1">
    <citation type="submission" date="2019-03" db="EMBL/GenBank/DDBJ databases">
        <title>First draft genome of Liparis tanakae, snailfish: a comprehensive survey of snailfish specific genes.</title>
        <authorList>
            <person name="Kim W."/>
            <person name="Song I."/>
            <person name="Jeong J.-H."/>
            <person name="Kim D."/>
            <person name="Kim S."/>
            <person name="Ryu S."/>
            <person name="Song J.Y."/>
            <person name="Lee S.K."/>
        </authorList>
    </citation>
    <scope>NUCLEOTIDE SEQUENCE [LARGE SCALE GENOMIC DNA]</scope>
    <source>
        <tissue evidence="2">Muscle</tissue>
    </source>
</reference>
<feature type="region of interest" description="Disordered" evidence="1">
    <location>
        <begin position="1"/>
        <end position="37"/>
    </location>
</feature>
<evidence type="ECO:0000313" key="3">
    <source>
        <dbReference type="Proteomes" id="UP000314294"/>
    </source>
</evidence>
<accession>A0A4Z2GBM0</accession>
<keyword evidence="3" id="KW-1185">Reference proteome</keyword>
<dbReference type="EMBL" id="SRLO01000630">
    <property type="protein sequence ID" value="TNN50114.1"/>
    <property type="molecule type" value="Genomic_DNA"/>
</dbReference>
<organism evidence="2 3">
    <name type="scientific">Liparis tanakae</name>
    <name type="common">Tanaka's snailfish</name>
    <dbReference type="NCBI Taxonomy" id="230148"/>
    <lineage>
        <taxon>Eukaryota</taxon>
        <taxon>Metazoa</taxon>
        <taxon>Chordata</taxon>
        <taxon>Craniata</taxon>
        <taxon>Vertebrata</taxon>
        <taxon>Euteleostomi</taxon>
        <taxon>Actinopterygii</taxon>
        <taxon>Neopterygii</taxon>
        <taxon>Teleostei</taxon>
        <taxon>Neoteleostei</taxon>
        <taxon>Acanthomorphata</taxon>
        <taxon>Eupercaria</taxon>
        <taxon>Perciformes</taxon>
        <taxon>Cottioidei</taxon>
        <taxon>Cottales</taxon>
        <taxon>Liparidae</taxon>
        <taxon>Liparis</taxon>
    </lineage>
</organism>
<gene>
    <name evidence="2" type="ORF">EYF80_039658</name>
</gene>
<evidence type="ECO:0000256" key="1">
    <source>
        <dbReference type="SAM" id="MobiDB-lite"/>
    </source>
</evidence>
<dbReference type="AlphaFoldDB" id="A0A4Z2GBM0"/>
<protein>
    <submittedName>
        <fullName evidence="2">Uncharacterized protein</fullName>
    </submittedName>
</protein>
<name>A0A4Z2GBM0_9TELE</name>
<dbReference type="Proteomes" id="UP000314294">
    <property type="component" value="Unassembled WGS sequence"/>
</dbReference>